<dbReference type="InterPro" id="IPR008454">
    <property type="entry name" value="Collagen-bd_Cna-like_B-typ_dom"/>
</dbReference>
<feature type="compositionally biased region" description="Low complexity" evidence="1">
    <location>
        <begin position="104"/>
        <end position="114"/>
    </location>
</feature>
<feature type="signal peptide" evidence="3">
    <location>
        <begin position="1"/>
        <end position="25"/>
    </location>
</feature>
<protein>
    <submittedName>
        <fullName evidence="6">Uncharacterized protein</fullName>
    </submittedName>
</protein>
<keyword evidence="3" id="KW-0732">Signal</keyword>
<sequence>MRAAKRIGAAFAVMALLLHTGSALALDADTSVCCPHHPTHTESCGYRSEYPDQPCTFVCPTCQPLPAGEDEHAPPAGESAPPETGAGAAAPLPSGTASAPADGPAPAEQPASPAQSLIPAQTEITTFTQLKSAIDAAAGSSAVLSLSGEIYMEELLTIPAGTAVTLQGGGTLARDARYTGLFFLVQKGGTLNIDGITLDGRGLAASSNGLICSYGAVALNAGALQGIHCLGGAADYQRSAVSVVGPDATFTMTGGQIRDNTYTQPRSNQHIGAVMAVDGATIELSGGQITQNTLEASISAAVVVFGGTDKEVDSHLYISGDAQITDNVAYNGGVLLGNSNPPSLWSDLGLAVCQMDGGLIARNTAQGFEGYTKNYGGGVMVYYHADFTMNGGQILQNTGKMGAGVCVTDGFVESGAYAAGWSYQELWIEKYNIPGAFRLNGGEISGNRAIGGGTGDEGCGGGIYIASNQVTLSGGSITDNSAGRQGGGVYVGCVPYVLHMYDALITDNTAELLGGGLWFCPTGDATNAVTNGGAIYGNRAGGAGDDFVAVPQTGKLYTTNLADRMLGGGAVSWYRDGGVELLDGDQLGQPDQTARFDPQDPGQRLTDIQNSTQGHALKAVVSPAAQQLAQSRAKLYITGNRAPRGGGVGSNGSVIIGTPQQEYTLQVRKVWPDGILPAAQAAVTVALQIGDYQLDTVVLEQKNSWQATFTQLPDPATLGELQVQVLETPVPDGFAPSYSQAVVDEDAKTISITITNTPLPTATGSLTVEKTVAGTGGETDRDFTFVVQLSDTAVSGVYGEMLFTGGKAQFTLRHGQRCTATGLPAGTTYRVTEVEAGEDGYRTTATGDSGAIAAGQMSTAVFTNWRDSQTPRPPAETETGSPGSPTTGGSVSAVLLLISAVAAGALLLLYRRRWGYRPKHSK</sequence>
<feature type="compositionally biased region" description="Low complexity" evidence="1">
    <location>
        <begin position="876"/>
        <end position="887"/>
    </location>
</feature>
<evidence type="ECO:0000259" key="4">
    <source>
        <dbReference type="Pfam" id="PF05738"/>
    </source>
</evidence>
<keyword evidence="2" id="KW-1133">Transmembrane helix</keyword>
<evidence type="ECO:0000256" key="2">
    <source>
        <dbReference type="SAM" id="Phobius"/>
    </source>
</evidence>
<dbReference type="Pfam" id="PF05738">
    <property type="entry name" value="Cna_B"/>
    <property type="match status" value="1"/>
</dbReference>
<dbReference type="InterPro" id="IPR055382">
    <property type="entry name" value="DUF7601"/>
</dbReference>
<feature type="domain" description="CNA-B" evidence="4">
    <location>
        <begin position="666"/>
        <end position="757"/>
    </location>
</feature>
<evidence type="ECO:0000256" key="3">
    <source>
        <dbReference type="SAM" id="SignalP"/>
    </source>
</evidence>
<feature type="chain" id="PRO_5008736596" evidence="3">
    <location>
        <begin position="26"/>
        <end position="922"/>
    </location>
</feature>
<dbReference type="InterPro" id="IPR011050">
    <property type="entry name" value="Pectin_lyase_fold/virulence"/>
</dbReference>
<keyword evidence="2" id="KW-0472">Membrane</keyword>
<evidence type="ECO:0000259" key="5">
    <source>
        <dbReference type="Pfam" id="PF24547"/>
    </source>
</evidence>
<dbReference type="Gene3D" id="2.60.40.1140">
    <property type="entry name" value="Collagen-binding surface protein Cna, B-type domain"/>
    <property type="match status" value="2"/>
</dbReference>
<feature type="region of interest" description="Disordered" evidence="1">
    <location>
        <begin position="866"/>
        <end position="887"/>
    </location>
</feature>
<evidence type="ECO:0000313" key="6">
    <source>
        <dbReference type="EMBL" id="SCJ57998.1"/>
    </source>
</evidence>
<gene>
    <name evidence="6" type="ORF">SAMEA3545359_00900</name>
</gene>
<dbReference type="EMBL" id="FMHG01000001">
    <property type="protein sequence ID" value="SCJ57998.1"/>
    <property type="molecule type" value="Genomic_DNA"/>
</dbReference>
<evidence type="ECO:0000256" key="1">
    <source>
        <dbReference type="SAM" id="MobiDB-lite"/>
    </source>
</evidence>
<name>A0A1C6HKW9_9FIRM</name>
<proteinExistence type="predicted"/>
<feature type="domain" description="DUF7601" evidence="5">
    <location>
        <begin position="764"/>
        <end position="864"/>
    </location>
</feature>
<accession>A0A1C6HKW9</accession>
<dbReference type="AlphaFoldDB" id="A0A1C6HKW9"/>
<organism evidence="6">
    <name type="scientific">uncultured Anaerotruncus sp</name>
    <dbReference type="NCBI Taxonomy" id="905011"/>
    <lineage>
        <taxon>Bacteria</taxon>
        <taxon>Bacillati</taxon>
        <taxon>Bacillota</taxon>
        <taxon>Clostridia</taxon>
        <taxon>Eubacteriales</taxon>
        <taxon>Oscillospiraceae</taxon>
        <taxon>Anaerotruncus</taxon>
        <taxon>environmental samples</taxon>
    </lineage>
</organism>
<feature type="compositionally biased region" description="Low complexity" evidence="1">
    <location>
        <begin position="74"/>
        <end position="93"/>
    </location>
</feature>
<feature type="region of interest" description="Disordered" evidence="1">
    <location>
        <begin position="69"/>
        <end position="114"/>
    </location>
</feature>
<feature type="transmembrane region" description="Helical" evidence="2">
    <location>
        <begin position="891"/>
        <end position="910"/>
    </location>
</feature>
<dbReference type="SUPFAM" id="SSF49478">
    <property type="entry name" value="Cna protein B-type domain"/>
    <property type="match status" value="1"/>
</dbReference>
<dbReference type="SUPFAM" id="SSF51126">
    <property type="entry name" value="Pectin lyase-like"/>
    <property type="match status" value="2"/>
</dbReference>
<keyword evidence="2" id="KW-0812">Transmembrane</keyword>
<dbReference type="Pfam" id="PF24547">
    <property type="entry name" value="DUF7601"/>
    <property type="match status" value="1"/>
</dbReference>
<reference evidence="6" key="1">
    <citation type="submission" date="2015-09" db="EMBL/GenBank/DDBJ databases">
        <authorList>
            <consortium name="Pathogen Informatics"/>
        </authorList>
    </citation>
    <scope>NUCLEOTIDE SEQUENCE</scope>
    <source>
        <strain evidence="6">2789STDY5834896</strain>
    </source>
</reference>